<proteinExistence type="predicted"/>
<comment type="caution">
    <text evidence="1">The sequence shown here is derived from an EMBL/GenBank/DDBJ whole genome shotgun (WGS) entry which is preliminary data.</text>
</comment>
<accession>A0A4S2LWD9</accession>
<sequence>MGKMHLKLRRRNLKTRKDNDYVCEAIYSDWLYARISESSGLENELSQPQLSDRPQQNSSGSAYGQIYSAKLMADGRLKLEQCLAENPEQTDFSKHCFRIVGIERVDSQQFTLNIVGSGDPGEPQRQLLCYHPYADKTDKWIEHIRPIIQDDVRHLRVTDHFQPIFCFTFQLVFCEKMVNHLQNFPVSQEMKEPNVYKVLINQNMITLHSVRNVEDRCTFPLSDISVMKNAPVGVDQNDSVLFTLYCGGRGVVCKPVDELQCHIFIILVELWSRSTQLSRPRSKDTKTSLAETRFTGGFLHVGTTPTTLHKTLVRVIRGSKTLECIDLSGRLERFEVHRSQVTKVNLHDKNFICHVVARQILPTYVKNDMVEFYIGLPTREALEKWNRQFTVSPSTALSCIDVILGEMGSRDCGWLAASTDASISRYLSDLNKLHECFALLELPQEHLSRTLNDVAEWPSVRLVYFLFFLLTHLSNPILTSHIQRAMSKLMSQTWFEPDRKSLPMDIAHTLSQLSTFQLCVLTRLAIYFISEQFVRLTESTTLAPVERLSVMTAYWKPLTQALCGIRVDRQNIQAIGVTYFLSAYQYLLQTMLVKQCSSTYTEISQTSDALSLLSTSTNPLAFWLKDT</sequence>
<dbReference type="Proteomes" id="UP000308267">
    <property type="component" value="Unassembled WGS sequence"/>
</dbReference>
<protein>
    <submittedName>
        <fullName evidence="1">Uncharacterized protein</fullName>
    </submittedName>
</protein>
<keyword evidence="2" id="KW-1185">Reference proteome</keyword>
<organism evidence="1 2">
    <name type="scientific">Opisthorchis felineus</name>
    <dbReference type="NCBI Taxonomy" id="147828"/>
    <lineage>
        <taxon>Eukaryota</taxon>
        <taxon>Metazoa</taxon>
        <taxon>Spiralia</taxon>
        <taxon>Lophotrochozoa</taxon>
        <taxon>Platyhelminthes</taxon>
        <taxon>Trematoda</taxon>
        <taxon>Digenea</taxon>
        <taxon>Opisthorchiida</taxon>
        <taxon>Opisthorchiata</taxon>
        <taxon>Opisthorchiidae</taxon>
        <taxon>Opisthorchis</taxon>
    </lineage>
</organism>
<name>A0A4S2LWD9_OPIFE</name>
<evidence type="ECO:0000313" key="2">
    <source>
        <dbReference type="Proteomes" id="UP000308267"/>
    </source>
</evidence>
<dbReference type="AlphaFoldDB" id="A0A4S2LWD9"/>
<gene>
    <name evidence="1" type="ORF">CRM22_004409</name>
</gene>
<reference evidence="1 2" key="1">
    <citation type="journal article" date="2019" name="BMC Genomics">
        <title>New insights from Opisthorchis felineus genome: update on genomics of the epidemiologically important liver flukes.</title>
        <authorList>
            <person name="Ershov N.I."/>
            <person name="Mordvinov V.A."/>
            <person name="Prokhortchouk E.B."/>
            <person name="Pakharukova M.Y."/>
            <person name="Gunbin K.V."/>
            <person name="Ustyantsev K."/>
            <person name="Genaev M.A."/>
            <person name="Blinov A.G."/>
            <person name="Mazur A."/>
            <person name="Boulygina E."/>
            <person name="Tsygankova S."/>
            <person name="Khrameeva E."/>
            <person name="Chekanov N."/>
            <person name="Fan G."/>
            <person name="Xiao A."/>
            <person name="Zhang H."/>
            <person name="Xu X."/>
            <person name="Yang H."/>
            <person name="Solovyev V."/>
            <person name="Lee S.M."/>
            <person name="Liu X."/>
            <person name="Afonnikov D.A."/>
            <person name="Skryabin K.G."/>
        </authorList>
    </citation>
    <scope>NUCLEOTIDE SEQUENCE [LARGE SCALE GENOMIC DNA]</scope>
    <source>
        <strain evidence="1">AK-0245</strain>
        <tissue evidence="1">Whole organism</tissue>
    </source>
</reference>
<dbReference type="OrthoDB" id="6251429at2759"/>
<dbReference type="EMBL" id="SJOL01006380">
    <property type="protein sequence ID" value="TGZ68175.1"/>
    <property type="molecule type" value="Genomic_DNA"/>
</dbReference>
<evidence type="ECO:0000313" key="1">
    <source>
        <dbReference type="EMBL" id="TGZ68175.1"/>
    </source>
</evidence>